<evidence type="ECO:0000256" key="1">
    <source>
        <dbReference type="ARBA" id="ARBA00004651"/>
    </source>
</evidence>
<feature type="transmembrane region" description="Helical" evidence="6">
    <location>
        <begin position="39"/>
        <end position="63"/>
    </location>
</feature>
<protein>
    <submittedName>
        <fullName evidence="8">FtsX-like permease family protein</fullName>
    </submittedName>
</protein>
<keyword evidence="3 6" id="KW-0812">Transmembrane</keyword>
<proteinExistence type="predicted"/>
<comment type="caution">
    <text evidence="8">The sequence shown here is derived from an EMBL/GenBank/DDBJ whole genome shotgun (WGS) entry which is preliminary data.</text>
</comment>
<evidence type="ECO:0000256" key="5">
    <source>
        <dbReference type="ARBA" id="ARBA00023136"/>
    </source>
</evidence>
<keyword evidence="9" id="KW-1185">Reference proteome</keyword>
<evidence type="ECO:0000313" key="8">
    <source>
        <dbReference type="EMBL" id="MFC5292043.1"/>
    </source>
</evidence>
<accession>A0ABW0EXQ0</accession>
<evidence type="ECO:0000256" key="2">
    <source>
        <dbReference type="ARBA" id="ARBA00022475"/>
    </source>
</evidence>
<evidence type="ECO:0000256" key="3">
    <source>
        <dbReference type="ARBA" id="ARBA00022692"/>
    </source>
</evidence>
<dbReference type="InterPro" id="IPR003838">
    <property type="entry name" value="ABC3_permease_C"/>
</dbReference>
<evidence type="ECO:0000259" key="7">
    <source>
        <dbReference type="Pfam" id="PF02687"/>
    </source>
</evidence>
<evidence type="ECO:0000256" key="4">
    <source>
        <dbReference type="ARBA" id="ARBA00022989"/>
    </source>
</evidence>
<feature type="transmembrane region" description="Helical" evidence="6">
    <location>
        <begin position="83"/>
        <end position="108"/>
    </location>
</feature>
<dbReference type="RefSeq" id="WP_260347731.1">
    <property type="nucleotide sequence ID" value="NZ_JAOAOS010000001.1"/>
</dbReference>
<comment type="subcellular location">
    <subcellularLocation>
        <location evidence="1">Cell membrane</location>
        <topology evidence="1">Multi-pass membrane protein</topology>
    </subcellularLocation>
</comment>
<organism evidence="8 9">
    <name type="scientific">Bosea minatitlanensis</name>
    <dbReference type="NCBI Taxonomy" id="128782"/>
    <lineage>
        <taxon>Bacteria</taxon>
        <taxon>Pseudomonadati</taxon>
        <taxon>Pseudomonadota</taxon>
        <taxon>Alphaproteobacteria</taxon>
        <taxon>Hyphomicrobiales</taxon>
        <taxon>Boseaceae</taxon>
        <taxon>Bosea</taxon>
    </lineage>
</organism>
<feature type="domain" description="ABC3 transporter permease C-terminal" evidence="7">
    <location>
        <begin position="43"/>
        <end position="110"/>
    </location>
</feature>
<keyword evidence="5 6" id="KW-0472">Membrane</keyword>
<dbReference type="Proteomes" id="UP001595976">
    <property type="component" value="Unassembled WGS sequence"/>
</dbReference>
<dbReference type="Pfam" id="PF02687">
    <property type="entry name" value="FtsX"/>
    <property type="match status" value="1"/>
</dbReference>
<gene>
    <name evidence="8" type="ORF">ACFPK2_03465</name>
</gene>
<sequence length="124" mass="13068">MSVPRPEGSCHARHTRLAPAARPAEVLVSLYGALGDIRAILVVASALNTVLIFASVLLLLLAVAGLRRRRHAVLRALGAPRSYVMLVVWLGVALITLGCLIGSLFALLPAALSYRQPVVAGLRG</sequence>
<evidence type="ECO:0000313" key="9">
    <source>
        <dbReference type="Proteomes" id="UP001595976"/>
    </source>
</evidence>
<dbReference type="EMBL" id="JBHSLI010000001">
    <property type="protein sequence ID" value="MFC5292043.1"/>
    <property type="molecule type" value="Genomic_DNA"/>
</dbReference>
<evidence type="ECO:0000256" key="6">
    <source>
        <dbReference type="SAM" id="Phobius"/>
    </source>
</evidence>
<keyword evidence="2" id="KW-1003">Cell membrane</keyword>
<reference evidence="9" key="1">
    <citation type="journal article" date="2019" name="Int. J. Syst. Evol. Microbiol.">
        <title>The Global Catalogue of Microorganisms (GCM) 10K type strain sequencing project: providing services to taxonomists for standard genome sequencing and annotation.</title>
        <authorList>
            <consortium name="The Broad Institute Genomics Platform"/>
            <consortium name="The Broad Institute Genome Sequencing Center for Infectious Disease"/>
            <person name="Wu L."/>
            <person name="Ma J."/>
        </authorList>
    </citation>
    <scope>NUCLEOTIDE SEQUENCE [LARGE SCALE GENOMIC DNA]</scope>
    <source>
        <strain evidence="9">CGMCC 1.15643</strain>
    </source>
</reference>
<name>A0ABW0EXQ0_9HYPH</name>
<keyword evidence="4 6" id="KW-1133">Transmembrane helix</keyword>